<accession>A0A1G6G5T7</accession>
<sequence length="250" mass="29075">MSLFITIIMIVFTLVTVVAIIDSKCCRPGPTVVNSPAPRKRFRFDPKVKLNIQSIIRWEQLRGKSFSLMDYSDKDDVDALLYTTTVCNNEGKMYTFEVFRHTLSNEKITREMVMALERETAVLAQFQKKQKEDDIANHDVTPGMIGELVATLIMAGLDAHYALEEMELCDLPIYIDAYERRKKEQMESDRLWTYYKILPHIDASKLKNGVRDLITFPWEEMEDMKEAERALTEDAETFEIFMDNGINNYK</sequence>
<dbReference type="EMBL" id="FMYE01000018">
    <property type="protein sequence ID" value="SDB77193.1"/>
    <property type="molecule type" value="Genomic_DNA"/>
</dbReference>
<dbReference type="AlphaFoldDB" id="A0A1G6G5T7"/>
<evidence type="ECO:0000313" key="2">
    <source>
        <dbReference type="Proteomes" id="UP000183670"/>
    </source>
</evidence>
<name>A0A1G6G5T7_BACOV</name>
<reference evidence="1 2" key="1">
    <citation type="submission" date="2016-10" db="EMBL/GenBank/DDBJ databases">
        <authorList>
            <person name="de Groot N.N."/>
        </authorList>
    </citation>
    <scope>NUCLEOTIDE SEQUENCE [LARGE SCALE GENOMIC DNA]</scope>
    <source>
        <strain evidence="1 2">NLAE-zl-C500</strain>
    </source>
</reference>
<protein>
    <submittedName>
        <fullName evidence="1">Uncharacterized protein</fullName>
    </submittedName>
</protein>
<dbReference type="Proteomes" id="UP000183670">
    <property type="component" value="Unassembled WGS sequence"/>
</dbReference>
<organism evidence="1 2">
    <name type="scientific">Bacteroides ovatus</name>
    <dbReference type="NCBI Taxonomy" id="28116"/>
    <lineage>
        <taxon>Bacteria</taxon>
        <taxon>Pseudomonadati</taxon>
        <taxon>Bacteroidota</taxon>
        <taxon>Bacteroidia</taxon>
        <taxon>Bacteroidales</taxon>
        <taxon>Bacteroidaceae</taxon>
        <taxon>Bacteroides</taxon>
    </lineage>
</organism>
<gene>
    <name evidence="1" type="ORF">SAMN05192581_101860</name>
</gene>
<evidence type="ECO:0000313" key="1">
    <source>
        <dbReference type="EMBL" id="SDB77193.1"/>
    </source>
</evidence>
<proteinExistence type="predicted"/>
<dbReference type="RefSeq" id="WP_175486894.1">
    <property type="nucleotide sequence ID" value="NZ_FMYE01000018.1"/>
</dbReference>